<dbReference type="EC" id="2.4.1.18" evidence="5 11"/>
<name>A0ABW4B7E0_9LACO</name>
<dbReference type="InterPro" id="IPR013783">
    <property type="entry name" value="Ig-like_fold"/>
</dbReference>
<evidence type="ECO:0000256" key="9">
    <source>
        <dbReference type="ARBA" id="ARBA00023056"/>
    </source>
</evidence>
<dbReference type="Gene3D" id="2.60.40.1180">
    <property type="entry name" value="Golgi alpha-mannosidase II"/>
    <property type="match status" value="1"/>
</dbReference>
<dbReference type="PIRSF" id="PIRSF000463">
    <property type="entry name" value="GlgB"/>
    <property type="match status" value="1"/>
</dbReference>
<comment type="caution">
    <text evidence="13">The sequence shown here is derived from an EMBL/GenBank/DDBJ whole genome shotgun (WGS) entry which is preliminary data.</text>
</comment>
<comment type="similarity">
    <text evidence="4">Belongs to the glycosyl hydrolase 13 family. GlgB subfamily.</text>
</comment>
<keyword evidence="14" id="KW-1185">Reference proteome</keyword>
<keyword evidence="9" id="KW-0320">Glycogen biosynthesis</keyword>
<comment type="catalytic activity">
    <reaction evidence="1">
        <text>Transfers a segment of a (1-&gt;4)-alpha-D-glucan chain to a primary hydroxy group in a similar glucan chain.</text>
        <dbReference type="EC" id="2.4.1.18"/>
    </reaction>
</comment>
<dbReference type="EMBL" id="JBHTMO010000006">
    <property type="protein sequence ID" value="MFD1392658.1"/>
    <property type="molecule type" value="Genomic_DNA"/>
</dbReference>
<feature type="domain" description="Glycosyl hydrolase family 13 catalytic" evidence="12">
    <location>
        <begin position="144"/>
        <end position="503"/>
    </location>
</feature>
<keyword evidence="8" id="KW-0808">Transferase</keyword>
<comment type="pathway">
    <text evidence="3">Glycan biosynthesis; glycogen biosynthesis.</text>
</comment>
<dbReference type="RefSeq" id="WP_125584379.1">
    <property type="nucleotide sequence ID" value="NZ_JBHTMO010000006.1"/>
</dbReference>
<evidence type="ECO:0000259" key="12">
    <source>
        <dbReference type="SMART" id="SM00642"/>
    </source>
</evidence>
<dbReference type="Pfam" id="PF00128">
    <property type="entry name" value="Alpha-amylase"/>
    <property type="match status" value="2"/>
</dbReference>
<evidence type="ECO:0000256" key="2">
    <source>
        <dbReference type="ARBA" id="ARBA00002953"/>
    </source>
</evidence>
<evidence type="ECO:0000256" key="1">
    <source>
        <dbReference type="ARBA" id="ARBA00000826"/>
    </source>
</evidence>
<dbReference type="InterPro" id="IPR044143">
    <property type="entry name" value="GlgB_N_E_set_prok"/>
</dbReference>
<dbReference type="InterPro" id="IPR004193">
    <property type="entry name" value="Glyco_hydro_13_N"/>
</dbReference>
<dbReference type="PANTHER" id="PTHR43651">
    <property type="entry name" value="1,4-ALPHA-GLUCAN-BRANCHING ENZYME"/>
    <property type="match status" value="1"/>
</dbReference>
<sequence>MAEDLAKWLYLFNRGQDNQSFRRFGAHRVGADQWQFLVWAPHARTVAIVGEFSAWQPVLLTPVGETGCWLGQHPGQAGQLYKVQITTAKGEVVEKIDPYGFAFEKKPGTAARLSDLPAHQWGDAAWLAKRRTQLSYDQPLNIYELHLGSFKRHEDGSYLTYREAIAQVLPYVKEMGYTHLELMPLMEHLLDASWGYQLMGYFAPTSRFGSPADFLALIDAAHQLGLGVIMDWVPGHFIRNTDTLAQFDGTATFEYADPHRADNVRWGTWNFDLGKAQVQSFLLSSAMFWLDWCHLDGLRVDAVSNMLYMDYDAGKEHDRNRNGGRENLEGTAFLKRLNTEVFAAHPDVLMIAEESSDYPQVSAPIDAGGLGFNYKWNMGWMNDTLKYFSTDPYARRQHIDQLTFSWVYMQNEQFILPFSHDEVVHGKKSLMHKMPGDRYNQFANLRTMAVWQMTFPGKKLLFMGSEWGQFLEWRDWSQLEWVDLADPLNAKMQTFTKALNHLYLHTPALWQQDFQGAGITITIGDRPDVIAFERHGKRAGDCLIVALNLLPEERQAFVLPVPAAGTYEVVLNTESARFGGTWTHLQRIVRSRGIPERGRPDSVTVVLPAMGALLLRPLTEKVNLDSHLEVRSDD</sequence>
<organism evidence="13 14">
    <name type="scientific">Lacticaseibacillus jixianensis</name>
    <dbReference type="NCBI Taxonomy" id="2486012"/>
    <lineage>
        <taxon>Bacteria</taxon>
        <taxon>Bacillati</taxon>
        <taxon>Bacillota</taxon>
        <taxon>Bacilli</taxon>
        <taxon>Lactobacillales</taxon>
        <taxon>Lactobacillaceae</taxon>
        <taxon>Lacticaseibacillus</taxon>
    </lineage>
</organism>
<dbReference type="CDD" id="cd02855">
    <property type="entry name" value="E_set_GBE_prok_N"/>
    <property type="match status" value="1"/>
</dbReference>
<evidence type="ECO:0000256" key="7">
    <source>
        <dbReference type="ARBA" id="ARBA00022676"/>
    </source>
</evidence>
<evidence type="ECO:0000256" key="8">
    <source>
        <dbReference type="ARBA" id="ARBA00022679"/>
    </source>
</evidence>
<evidence type="ECO:0000256" key="11">
    <source>
        <dbReference type="NCBIfam" id="TIGR01515"/>
    </source>
</evidence>
<keyword evidence="10" id="KW-0119">Carbohydrate metabolism</keyword>
<dbReference type="SMART" id="SM00642">
    <property type="entry name" value="Aamy"/>
    <property type="match status" value="1"/>
</dbReference>
<evidence type="ECO:0000256" key="6">
    <source>
        <dbReference type="ARBA" id="ARBA00022600"/>
    </source>
</evidence>
<dbReference type="SUPFAM" id="SSF51445">
    <property type="entry name" value="(Trans)glycosidases"/>
    <property type="match status" value="1"/>
</dbReference>
<dbReference type="Pfam" id="PF02922">
    <property type="entry name" value="CBM_48"/>
    <property type="match status" value="1"/>
</dbReference>
<dbReference type="InterPro" id="IPR037439">
    <property type="entry name" value="Branching_enzy"/>
</dbReference>
<dbReference type="InterPro" id="IPR006407">
    <property type="entry name" value="GlgB"/>
</dbReference>
<dbReference type="NCBIfam" id="NF008967">
    <property type="entry name" value="PRK12313.1"/>
    <property type="match status" value="1"/>
</dbReference>
<evidence type="ECO:0000256" key="10">
    <source>
        <dbReference type="ARBA" id="ARBA00023277"/>
    </source>
</evidence>
<accession>A0ABW4B7E0</accession>
<evidence type="ECO:0000313" key="13">
    <source>
        <dbReference type="EMBL" id="MFD1392658.1"/>
    </source>
</evidence>
<dbReference type="SUPFAM" id="SSF51011">
    <property type="entry name" value="Glycosyl hydrolase domain"/>
    <property type="match status" value="1"/>
</dbReference>
<dbReference type="InterPro" id="IPR013780">
    <property type="entry name" value="Glyco_hydro_b"/>
</dbReference>
<dbReference type="Gene3D" id="2.60.40.10">
    <property type="entry name" value="Immunoglobulins"/>
    <property type="match status" value="1"/>
</dbReference>
<gene>
    <name evidence="13" type="primary">glgB</name>
    <name evidence="13" type="ORF">ACFQ3L_03515</name>
</gene>
<dbReference type="InterPro" id="IPR017853">
    <property type="entry name" value="GH"/>
</dbReference>
<evidence type="ECO:0000256" key="3">
    <source>
        <dbReference type="ARBA" id="ARBA00004964"/>
    </source>
</evidence>
<dbReference type="InterPro" id="IPR006048">
    <property type="entry name" value="A-amylase/branching_C"/>
</dbReference>
<evidence type="ECO:0000256" key="5">
    <source>
        <dbReference type="ARBA" id="ARBA00012541"/>
    </source>
</evidence>
<dbReference type="CDD" id="cd11322">
    <property type="entry name" value="AmyAc_Glg_BE"/>
    <property type="match status" value="1"/>
</dbReference>
<proteinExistence type="inferred from homology"/>
<comment type="function">
    <text evidence="2">Catalyzes the formation of the alpha-1,6-glucosidic linkages in glycogen by scission of a 1,4-alpha-linked oligosaccharide from growing alpha-1,4-glucan chains and the subsequent attachment of the oligosaccharide to the alpha-1,6 position.</text>
</comment>
<reference evidence="14" key="1">
    <citation type="journal article" date="2019" name="Int. J. Syst. Evol. Microbiol.">
        <title>The Global Catalogue of Microorganisms (GCM) 10K type strain sequencing project: providing services to taxonomists for standard genome sequencing and annotation.</title>
        <authorList>
            <consortium name="The Broad Institute Genomics Platform"/>
            <consortium name="The Broad Institute Genome Sequencing Center for Infectious Disease"/>
            <person name="Wu L."/>
            <person name="Ma J."/>
        </authorList>
    </citation>
    <scope>NUCLEOTIDE SEQUENCE [LARGE SCALE GENOMIC DNA]</scope>
    <source>
        <strain evidence="14">CCM 8911</strain>
    </source>
</reference>
<dbReference type="Proteomes" id="UP001597249">
    <property type="component" value="Unassembled WGS sequence"/>
</dbReference>
<dbReference type="InterPro" id="IPR006047">
    <property type="entry name" value="GH13_cat_dom"/>
</dbReference>
<protein>
    <recommendedName>
        <fullName evidence="5 11">1,4-alpha-glucan branching enzyme</fullName>
        <ecNumber evidence="5 11">2.4.1.18</ecNumber>
    </recommendedName>
</protein>
<evidence type="ECO:0000313" key="14">
    <source>
        <dbReference type="Proteomes" id="UP001597249"/>
    </source>
</evidence>
<keyword evidence="7" id="KW-0328">Glycosyltransferase</keyword>
<dbReference type="Pfam" id="PF02806">
    <property type="entry name" value="Alpha-amylase_C"/>
    <property type="match status" value="1"/>
</dbReference>
<dbReference type="Gene3D" id="3.20.20.80">
    <property type="entry name" value="Glycosidases"/>
    <property type="match status" value="1"/>
</dbReference>
<dbReference type="NCBIfam" id="TIGR01515">
    <property type="entry name" value="branching_enzym"/>
    <property type="match status" value="1"/>
</dbReference>
<evidence type="ECO:0000256" key="4">
    <source>
        <dbReference type="ARBA" id="ARBA00009000"/>
    </source>
</evidence>
<keyword evidence="6" id="KW-0321">Glycogen metabolism</keyword>
<dbReference type="PANTHER" id="PTHR43651:SF3">
    <property type="entry name" value="1,4-ALPHA-GLUCAN-BRANCHING ENZYME"/>
    <property type="match status" value="1"/>
</dbReference>